<feature type="transmembrane region" description="Helical" evidence="12">
    <location>
        <begin position="96"/>
        <end position="117"/>
    </location>
</feature>
<evidence type="ECO:0000313" key="15">
    <source>
        <dbReference type="EMBL" id="QWL63989.1"/>
    </source>
</evidence>
<feature type="transmembrane region" description="Helical" evidence="12">
    <location>
        <begin position="209"/>
        <end position="232"/>
    </location>
</feature>
<keyword evidence="2" id="KW-0813">Transport</keyword>
<feature type="domain" description="PTS EIIC type-1" evidence="14">
    <location>
        <begin position="9"/>
        <end position="427"/>
    </location>
</feature>
<evidence type="ECO:0000256" key="8">
    <source>
        <dbReference type="ARBA" id="ARBA00022777"/>
    </source>
</evidence>
<feature type="domain" description="PTS EIIB type-1" evidence="13">
    <location>
        <begin position="435"/>
        <end position="511"/>
    </location>
</feature>
<evidence type="ECO:0000256" key="2">
    <source>
        <dbReference type="ARBA" id="ARBA00022448"/>
    </source>
</evidence>
<organism evidence="15 16">
    <name type="scientific">Aeromonas jandaei</name>
    <dbReference type="NCBI Taxonomy" id="650"/>
    <lineage>
        <taxon>Bacteria</taxon>
        <taxon>Pseudomonadati</taxon>
        <taxon>Pseudomonadota</taxon>
        <taxon>Gammaproteobacteria</taxon>
        <taxon>Aeromonadales</taxon>
        <taxon>Aeromonadaceae</taxon>
        <taxon>Aeromonas</taxon>
    </lineage>
</organism>
<keyword evidence="8" id="KW-0418">Kinase</keyword>
<dbReference type="NCBIfam" id="TIGR00826">
    <property type="entry name" value="EIIB_glc"/>
    <property type="match status" value="1"/>
</dbReference>
<keyword evidence="7 12" id="KW-0812">Transmembrane</keyword>
<keyword evidence="9 12" id="KW-1133">Transmembrane helix</keyword>
<dbReference type="NCBIfam" id="TIGR02004">
    <property type="entry name" value="PTS-IIBC-malX"/>
    <property type="match status" value="1"/>
</dbReference>
<keyword evidence="10 12" id="KW-0472">Membrane</keyword>
<feature type="transmembrane region" description="Helical" evidence="12">
    <location>
        <begin position="180"/>
        <end position="203"/>
    </location>
</feature>
<feature type="transmembrane region" description="Helical" evidence="12">
    <location>
        <begin position="137"/>
        <end position="159"/>
    </location>
</feature>
<dbReference type="InterPro" id="IPR013013">
    <property type="entry name" value="PTS_EIIC_1"/>
</dbReference>
<keyword evidence="4" id="KW-0762">Sugar transport</keyword>
<accession>A0ABD7ESK4</accession>
<dbReference type="PANTHER" id="PTHR30009:SF20">
    <property type="entry name" value="PTS SYSTEM GLUCOSE-SPECIFIC EIICB COMPONENT-RELATED"/>
    <property type="match status" value="1"/>
</dbReference>
<evidence type="ECO:0000256" key="3">
    <source>
        <dbReference type="ARBA" id="ARBA00022475"/>
    </source>
</evidence>
<proteinExistence type="predicted"/>
<sequence length="511" mass="55303">MMARASLRNKVWEFAQSLGKTFMFPVSLMAFMGLLLGVGSSITSPSTIDNFPFLGGEYTQLVFNLVATVGSFGFTYLPIMFAIGIPMGLTEKNKGVAAYSGFVGYMAMNIGINFYLASTNQLALPENIKLAGQAMVMGVQTLSMGVLGGIVSGIVTYFIHRRFYNLKLHDAFSFFSGLRSVPIITVLVMSLIGLAMPLFWHYVALGITAVGNMIISAGSFGAFLYGVAINLLKPLGLHHIMLAMVRFTPAGGTELVNGETISGALNIFFAQLKAGEPISPAATAFLSQGFMPTFIFGLPAAALAMYMAATPGNRTRIKSLIISGVLVSIVTGISEPIEFLFLFVAPVLYLFHVFMTGAALFVVAMCGVTIGNTDGSALDLLIFGIMQGWQTRWYLIIPIGLIWSAIYFTVFYWYIKKYDIKTPGRDEVDDIQIAKHDPAVILSALGGKENIVSLDNCVTRLRLVVHDMGKLQEKILKQAGALSVVKIDEHSVQVIIGAQVQTVKDNLDALL</sequence>
<dbReference type="GO" id="GO:0005886">
    <property type="term" value="C:plasma membrane"/>
    <property type="evidence" value="ECO:0007669"/>
    <property type="project" value="UniProtKB-SubCell"/>
</dbReference>
<evidence type="ECO:0000259" key="14">
    <source>
        <dbReference type="PROSITE" id="PS51103"/>
    </source>
</evidence>
<dbReference type="PROSITE" id="PS01035">
    <property type="entry name" value="PTS_EIIB_TYPE_1_CYS"/>
    <property type="match status" value="1"/>
</dbReference>
<evidence type="ECO:0000256" key="10">
    <source>
        <dbReference type="ARBA" id="ARBA00023136"/>
    </source>
</evidence>
<evidence type="ECO:0000256" key="11">
    <source>
        <dbReference type="PROSITE-ProRule" id="PRU00421"/>
    </source>
</evidence>
<feature type="transmembrane region" description="Helical" evidence="12">
    <location>
        <begin position="340"/>
        <end position="373"/>
    </location>
</feature>
<feature type="transmembrane region" description="Helical" evidence="12">
    <location>
        <begin position="62"/>
        <end position="84"/>
    </location>
</feature>
<evidence type="ECO:0000256" key="5">
    <source>
        <dbReference type="ARBA" id="ARBA00022679"/>
    </source>
</evidence>
<dbReference type="Proteomes" id="UP000679312">
    <property type="component" value="Chromosome"/>
</dbReference>
<feature type="transmembrane region" description="Helical" evidence="12">
    <location>
        <begin position="289"/>
        <end position="309"/>
    </location>
</feature>
<gene>
    <name evidence="15" type="ORF">HQ399_17935</name>
</gene>
<evidence type="ECO:0000256" key="4">
    <source>
        <dbReference type="ARBA" id="ARBA00022597"/>
    </source>
</evidence>
<dbReference type="InterPro" id="IPR036878">
    <property type="entry name" value="Glu_permease_IIB"/>
</dbReference>
<protein>
    <submittedName>
        <fullName evidence="15">PTS transporter subunit EIIC</fullName>
    </submittedName>
</protein>
<dbReference type="GO" id="GO:0009401">
    <property type="term" value="P:phosphoenolpyruvate-dependent sugar phosphotransferase system"/>
    <property type="evidence" value="ECO:0007669"/>
    <property type="project" value="UniProtKB-KW"/>
</dbReference>
<dbReference type="InterPro" id="IPR003352">
    <property type="entry name" value="PTS_EIIC"/>
</dbReference>
<dbReference type="InterPro" id="IPR050429">
    <property type="entry name" value="PTS_Glucose_EIICBA"/>
</dbReference>
<keyword evidence="5" id="KW-0808">Transferase</keyword>
<dbReference type="Gene3D" id="3.30.1360.60">
    <property type="entry name" value="Glucose permease domain IIB"/>
    <property type="match status" value="1"/>
</dbReference>
<feature type="transmembrane region" description="Helical" evidence="12">
    <location>
        <begin position="393"/>
        <end position="415"/>
    </location>
</feature>
<dbReference type="PANTHER" id="PTHR30009">
    <property type="entry name" value="CYTOCHROME C-TYPE SYNTHESIS PROTEIN AND PTS TRANSMEMBRANE COMPONENT"/>
    <property type="match status" value="1"/>
</dbReference>
<evidence type="ECO:0000256" key="9">
    <source>
        <dbReference type="ARBA" id="ARBA00022989"/>
    </source>
</evidence>
<dbReference type="InterPro" id="IPR018113">
    <property type="entry name" value="PTrfase_EIIB_Cys"/>
</dbReference>
<evidence type="ECO:0000256" key="1">
    <source>
        <dbReference type="ARBA" id="ARBA00004651"/>
    </source>
</evidence>
<dbReference type="InterPro" id="IPR001996">
    <property type="entry name" value="PTS_IIB_1"/>
</dbReference>
<dbReference type="Pfam" id="PF02378">
    <property type="entry name" value="PTS_EIIC"/>
    <property type="match status" value="1"/>
</dbReference>
<dbReference type="PROSITE" id="PS51098">
    <property type="entry name" value="PTS_EIIB_TYPE_1"/>
    <property type="match status" value="1"/>
</dbReference>
<dbReference type="EMBL" id="CP053881">
    <property type="protein sequence ID" value="QWL63989.1"/>
    <property type="molecule type" value="Genomic_DNA"/>
</dbReference>
<feature type="transmembrane region" description="Helical" evidence="12">
    <location>
        <begin position="315"/>
        <end position="333"/>
    </location>
</feature>
<dbReference type="CDD" id="cd00212">
    <property type="entry name" value="PTS_IIB_glc"/>
    <property type="match status" value="1"/>
</dbReference>
<reference evidence="15 16" key="1">
    <citation type="journal article" date="2021" name="Front. Microbiol.">
        <title>Prevalence and Genetic Analysis of Chromosomal mcr-3/7 in Aeromonas From U.S. Animal-Derived Samples.</title>
        <authorList>
            <person name="Wang Y."/>
            <person name="Hou N."/>
            <person name="Rasooly R."/>
            <person name="Gu Y."/>
            <person name="He X."/>
        </authorList>
    </citation>
    <scope>NUCLEOTIDE SEQUENCE [LARGE SCALE GENOMIC DNA]</scope>
    <source>
        <strain evidence="15 16">4608</strain>
    </source>
</reference>
<evidence type="ECO:0000256" key="12">
    <source>
        <dbReference type="SAM" id="Phobius"/>
    </source>
</evidence>
<dbReference type="AlphaFoldDB" id="A0ABD7ESK4"/>
<evidence type="ECO:0000313" key="16">
    <source>
        <dbReference type="Proteomes" id="UP000679312"/>
    </source>
</evidence>
<dbReference type="GO" id="GO:0016301">
    <property type="term" value="F:kinase activity"/>
    <property type="evidence" value="ECO:0007669"/>
    <property type="project" value="UniProtKB-KW"/>
</dbReference>
<evidence type="ECO:0000259" key="13">
    <source>
        <dbReference type="PROSITE" id="PS51098"/>
    </source>
</evidence>
<evidence type="ECO:0000256" key="7">
    <source>
        <dbReference type="ARBA" id="ARBA00022692"/>
    </source>
</evidence>
<dbReference type="Pfam" id="PF00367">
    <property type="entry name" value="PTS_EIIB"/>
    <property type="match status" value="1"/>
</dbReference>
<name>A0ABD7ESK4_AERJA</name>
<feature type="transmembrane region" description="Helical" evidence="12">
    <location>
        <begin position="21"/>
        <end position="42"/>
    </location>
</feature>
<feature type="active site" description="Phosphocysteine intermediate; for EIIB activity" evidence="11">
    <location>
        <position position="457"/>
    </location>
</feature>
<dbReference type="PROSITE" id="PS51103">
    <property type="entry name" value="PTS_EIIC_TYPE_1"/>
    <property type="match status" value="1"/>
</dbReference>
<dbReference type="InterPro" id="IPR011301">
    <property type="entry name" value="PTS_Mal/Glc-sp_IIBC_component"/>
</dbReference>
<dbReference type="SUPFAM" id="SSF55604">
    <property type="entry name" value="Glucose permease domain IIB"/>
    <property type="match status" value="1"/>
</dbReference>
<evidence type="ECO:0000256" key="6">
    <source>
        <dbReference type="ARBA" id="ARBA00022683"/>
    </source>
</evidence>
<comment type="subcellular location">
    <subcellularLocation>
        <location evidence="1">Cell membrane</location>
        <topology evidence="1">Multi-pass membrane protein</topology>
    </subcellularLocation>
</comment>
<keyword evidence="3" id="KW-1003">Cell membrane</keyword>
<keyword evidence="6" id="KW-0598">Phosphotransferase system</keyword>